<comment type="similarity">
    <text evidence="3">Belongs to the type II topoisomerase GyrB family.</text>
</comment>
<dbReference type="InterPro" id="IPR014721">
    <property type="entry name" value="Ribsml_uS5_D2-typ_fold_subgr"/>
</dbReference>
<evidence type="ECO:0000256" key="4">
    <source>
        <dbReference type="ARBA" id="ARBA00012895"/>
    </source>
</evidence>
<dbReference type="InterPro" id="IPR020568">
    <property type="entry name" value="Ribosomal_Su5_D2-typ_SF"/>
</dbReference>
<organism evidence="11">
    <name type="scientific">marine sediment metagenome</name>
    <dbReference type="NCBI Taxonomy" id="412755"/>
    <lineage>
        <taxon>unclassified sequences</taxon>
        <taxon>metagenomes</taxon>
        <taxon>ecological metagenomes</taxon>
    </lineage>
</organism>
<dbReference type="InterPro" id="IPR013506">
    <property type="entry name" value="Topo_IIA_bsu_dom2"/>
</dbReference>
<dbReference type="PANTHER" id="PTHR45866:SF1">
    <property type="entry name" value="DNA GYRASE SUBUNIT B, MITOCHONDRIAL"/>
    <property type="match status" value="1"/>
</dbReference>
<evidence type="ECO:0000256" key="5">
    <source>
        <dbReference type="ARBA" id="ARBA00022741"/>
    </source>
</evidence>
<keyword evidence="5" id="KW-0547">Nucleotide-binding</keyword>
<name>A0A0F9J6U4_9ZZZZ</name>
<keyword evidence="6" id="KW-0067">ATP-binding</keyword>
<dbReference type="Pfam" id="PF02518">
    <property type="entry name" value="HATPase_c"/>
    <property type="match status" value="1"/>
</dbReference>
<evidence type="ECO:0000256" key="2">
    <source>
        <dbReference type="ARBA" id="ARBA00001946"/>
    </source>
</evidence>
<dbReference type="Gene3D" id="3.30.565.10">
    <property type="entry name" value="Histidine kinase-like ATPase, C-terminal domain"/>
    <property type="match status" value="1"/>
</dbReference>
<evidence type="ECO:0000256" key="1">
    <source>
        <dbReference type="ARBA" id="ARBA00000185"/>
    </source>
</evidence>
<dbReference type="SUPFAM" id="SSF54211">
    <property type="entry name" value="Ribosomal protein S5 domain 2-like"/>
    <property type="match status" value="1"/>
</dbReference>
<dbReference type="SMART" id="SM00387">
    <property type="entry name" value="HATPase_c"/>
    <property type="match status" value="1"/>
</dbReference>
<dbReference type="Gene3D" id="3.30.230.10">
    <property type="match status" value="1"/>
</dbReference>
<dbReference type="GO" id="GO:0005524">
    <property type="term" value="F:ATP binding"/>
    <property type="evidence" value="ECO:0007669"/>
    <property type="project" value="UniProtKB-KW"/>
</dbReference>
<protein>
    <recommendedName>
        <fullName evidence="4">DNA topoisomerase (ATP-hydrolyzing)</fullName>
        <ecNumber evidence="4">5.6.2.2</ecNumber>
    </recommendedName>
</protein>
<dbReference type="EMBL" id="LAZR01010714">
    <property type="protein sequence ID" value="KKM65499.1"/>
    <property type="molecule type" value="Genomic_DNA"/>
</dbReference>
<keyword evidence="9" id="KW-0413">Isomerase</keyword>
<evidence type="ECO:0000313" key="11">
    <source>
        <dbReference type="EMBL" id="KKM65499.1"/>
    </source>
</evidence>
<proteinExistence type="inferred from homology"/>
<dbReference type="InterPro" id="IPR001241">
    <property type="entry name" value="Topo_IIA"/>
</dbReference>
<dbReference type="InterPro" id="IPR036890">
    <property type="entry name" value="HATPase_C_sf"/>
</dbReference>
<dbReference type="PRINTS" id="PR00418">
    <property type="entry name" value="TPI2FAMILY"/>
</dbReference>
<evidence type="ECO:0000256" key="9">
    <source>
        <dbReference type="ARBA" id="ARBA00023235"/>
    </source>
</evidence>
<dbReference type="EC" id="5.6.2.2" evidence="4"/>
<accession>A0A0F9J6U4</accession>
<sequence>MARSNYTSEDIKILSDREHVRLRTQIYLGNMTPTSYPVPLFDGDDLSIKNIEFIPALYKAVGEIIDNSIDEFAQIKTKNKVLKIEAEPFNGWYRIGDNGRGIPIDKHSSGKYTPEVALGSLRAGRNFGDDREAGVIGQNGVGSACTNYCSSEFIIVVNRDGKKYVQSFEDGAKIVHRPSIRKGPKTRTGTQVSFTLDDKVFEDVAIDPRLMRNKAIEIALTNPGLVVHYNKEKFKFKGMEDLVRKMTNTYGGSYFRFCAKHEGLELDFFVIDGVYESLDEQMFTWVNSSLLFDGGLVNTQFVNALVDKTIKSLAANAKRQKINITKNDVRQNLLILANLKITDPEYDAQSKTRLTGPNLRKEMSDMITDQWKSFARKNRSWLDSVVERARVRHHATENKKAIIEHKKSFNRKIKGLVDATSRYRQDCSLLITEGESAASMITEARDPATIGSFPLTGKINNVYGNTVAQVLQMG</sequence>
<evidence type="ECO:0000256" key="8">
    <source>
        <dbReference type="ARBA" id="ARBA00023125"/>
    </source>
</evidence>
<evidence type="ECO:0000259" key="10">
    <source>
        <dbReference type="SMART" id="SM00387"/>
    </source>
</evidence>
<feature type="non-terminal residue" evidence="11">
    <location>
        <position position="474"/>
    </location>
</feature>
<evidence type="ECO:0000256" key="3">
    <source>
        <dbReference type="ARBA" id="ARBA00010708"/>
    </source>
</evidence>
<dbReference type="InterPro" id="IPR013759">
    <property type="entry name" value="Topo_IIA_B_C"/>
</dbReference>
<dbReference type="PANTHER" id="PTHR45866">
    <property type="entry name" value="DNA GYRASE/TOPOISOMERASE SUBUNIT B"/>
    <property type="match status" value="1"/>
</dbReference>
<dbReference type="SUPFAM" id="SSF56719">
    <property type="entry name" value="Type II DNA topoisomerase"/>
    <property type="match status" value="1"/>
</dbReference>
<dbReference type="SMART" id="SM00433">
    <property type="entry name" value="TOP2c"/>
    <property type="match status" value="1"/>
</dbReference>
<comment type="catalytic activity">
    <reaction evidence="1">
        <text>ATP-dependent breakage, passage and rejoining of double-stranded DNA.</text>
        <dbReference type="EC" id="5.6.2.2"/>
    </reaction>
</comment>
<dbReference type="InterPro" id="IPR003594">
    <property type="entry name" value="HATPase_dom"/>
</dbReference>
<dbReference type="Gene3D" id="3.40.50.670">
    <property type="match status" value="1"/>
</dbReference>
<comment type="cofactor">
    <cofactor evidence="2">
        <name>Mg(2+)</name>
        <dbReference type="ChEBI" id="CHEBI:18420"/>
    </cofactor>
</comment>
<dbReference type="InterPro" id="IPR013760">
    <property type="entry name" value="Topo_IIA-like_dom_sf"/>
</dbReference>
<keyword evidence="8" id="KW-0238">DNA-binding</keyword>
<dbReference type="GO" id="GO:0006265">
    <property type="term" value="P:DNA topological change"/>
    <property type="evidence" value="ECO:0007669"/>
    <property type="project" value="InterPro"/>
</dbReference>
<reference evidence="11" key="1">
    <citation type="journal article" date="2015" name="Nature">
        <title>Complex archaea that bridge the gap between prokaryotes and eukaryotes.</title>
        <authorList>
            <person name="Spang A."/>
            <person name="Saw J.H."/>
            <person name="Jorgensen S.L."/>
            <person name="Zaremba-Niedzwiedzka K."/>
            <person name="Martijn J."/>
            <person name="Lind A.E."/>
            <person name="van Eijk R."/>
            <person name="Schleper C."/>
            <person name="Guy L."/>
            <person name="Ettema T.J."/>
        </authorList>
    </citation>
    <scope>NUCLEOTIDE SEQUENCE</scope>
</reference>
<evidence type="ECO:0000256" key="6">
    <source>
        <dbReference type="ARBA" id="ARBA00022840"/>
    </source>
</evidence>
<dbReference type="GO" id="GO:0003677">
    <property type="term" value="F:DNA binding"/>
    <property type="evidence" value="ECO:0007669"/>
    <property type="project" value="UniProtKB-KW"/>
</dbReference>
<gene>
    <name evidence="11" type="ORF">LCGC14_1490700</name>
</gene>
<dbReference type="GO" id="GO:0003918">
    <property type="term" value="F:DNA topoisomerase type II (double strand cut, ATP-hydrolyzing) activity"/>
    <property type="evidence" value="ECO:0007669"/>
    <property type="project" value="UniProtKB-EC"/>
</dbReference>
<evidence type="ECO:0000256" key="7">
    <source>
        <dbReference type="ARBA" id="ARBA00023029"/>
    </source>
</evidence>
<feature type="domain" description="Histidine kinase/HSP90-like ATPase" evidence="10">
    <location>
        <begin position="52"/>
        <end position="200"/>
    </location>
</feature>
<comment type="caution">
    <text evidence="11">The sequence shown here is derived from an EMBL/GenBank/DDBJ whole genome shotgun (WGS) entry which is preliminary data.</text>
</comment>
<keyword evidence="7" id="KW-0799">Topoisomerase</keyword>
<dbReference type="AlphaFoldDB" id="A0A0F9J6U4"/>
<dbReference type="Pfam" id="PF00204">
    <property type="entry name" value="DNA_gyraseB"/>
    <property type="match status" value="1"/>
</dbReference>
<dbReference type="SUPFAM" id="SSF55874">
    <property type="entry name" value="ATPase domain of HSP90 chaperone/DNA topoisomerase II/histidine kinase"/>
    <property type="match status" value="1"/>
</dbReference>